<comment type="caution">
    <text evidence="2">The sequence shown here is derived from an EMBL/GenBank/DDBJ whole genome shotgun (WGS) entry which is preliminary data.</text>
</comment>
<dbReference type="HAMAP" id="MF_01861">
    <property type="entry name" value="UPF0738"/>
    <property type="match status" value="1"/>
</dbReference>
<comment type="similarity">
    <text evidence="1">Belongs to the UPF0738 family.</text>
</comment>
<sequence>MQSRITIKDAKIVDNMLVLQADQYENDENELQAKGQMLVDSDNLAFIYILETSEQYVYVGIPYTMWKQLDEAKIKELPVYVQVNNKQIELINVIDELSFLLDNIKDNGNYGEELERKVVELFSL</sequence>
<protein>
    <recommendedName>
        <fullName evidence="1">UPF0738 protein P9271_18015</fullName>
    </recommendedName>
</protein>
<gene>
    <name evidence="2" type="ORF">P9271_18015</name>
</gene>
<evidence type="ECO:0000256" key="1">
    <source>
        <dbReference type="HAMAP-Rule" id="MF_01861"/>
    </source>
</evidence>
<name>A0ABU6P1G5_9BACI</name>
<dbReference type="Pfam" id="PF19785">
    <property type="entry name" value="UPF0738"/>
    <property type="match status" value="1"/>
</dbReference>
<evidence type="ECO:0000313" key="2">
    <source>
        <dbReference type="EMBL" id="MED4403208.1"/>
    </source>
</evidence>
<dbReference type="InterPro" id="IPR020908">
    <property type="entry name" value="UPF0738"/>
</dbReference>
<evidence type="ECO:0000313" key="3">
    <source>
        <dbReference type="Proteomes" id="UP001342826"/>
    </source>
</evidence>
<keyword evidence="3" id="KW-1185">Reference proteome</keyword>
<dbReference type="Proteomes" id="UP001342826">
    <property type="component" value="Unassembled WGS sequence"/>
</dbReference>
<dbReference type="GeneID" id="301142707"/>
<dbReference type="RefSeq" id="WP_066234112.1">
    <property type="nucleotide sequence ID" value="NZ_JARTFQ010000004.1"/>
</dbReference>
<reference evidence="2 3" key="1">
    <citation type="submission" date="2023-03" db="EMBL/GenBank/DDBJ databases">
        <title>Bacillus Genome Sequencing.</title>
        <authorList>
            <person name="Dunlap C."/>
        </authorList>
    </citation>
    <scope>NUCLEOTIDE SEQUENCE [LARGE SCALE GENOMIC DNA]</scope>
    <source>
        <strain evidence="2 3">NRS-1717</strain>
    </source>
</reference>
<proteinExistence type="inferred from homology"/>
<dbReference type="EMBL" id="JARTFS010000013">
    <property type="protein sequence ID" value="MED4403208.1"/>
    <property type="molecule type" value="Genomic_DNA"/>
</dbReference>
<accession>A0ABU6P1G5</accession>
<organism evidence="2 3">
    <name type="scientific">Metabacillus fastidiosus</name>
    <dbReference type="NCBI Taxonomy" id="1458"/>
    <lineage>
        <taxon>Bacteria</taxon>
        <taxon>Bacillati</taxon>
        <taxon>Bacillota</taxon>
        <taxon>Bacilli</taxon>
        <taxon>Bacillales</taxon>
        <taxon>Bacillaceae</taxon>
        <taxon>Metabacillus</taxon>
    </lineage>
</organism>